<dbReference type="EMBL" id="JARKHS020024246">
    <property type="protein sequence ID" value="KAK8768282.1"/>
    <property type="molecule type" value="Genomic_DNA"/>
</dbReference>
<comment type="caution">
    <text evidence="1">The sequence shown here is derived from an EMBL/GenBank/DDBJ whole genome shotgun (WGS) entry which is preliminary data.</text>
</comment>
<protein>
    <submittedName>
        <fullName evidence="1">Uncharacterized protein</fullName>
    </submittedName>
</protein>
<dbReference type="Proteomes" id="UP001321473">
    <property type="component" value="Unassembled WGS sequence"/>
</dbReference>
<sequence>MFMAERHLLWTATSPRDLLQVSLDITGKCNLHVWFQDTLLNLAPYHSGTKQNLLKIGNIAVFRAWIAFMRAMSGQGQRTPLSLRYPKYTRSVLGLFGVSESGAELATVIKEVDLLTLDGLGPAMADPEEEILLKSFHNITATHDIPTGRWLPLLNEYFA</sequence>
<evidence type="ECO:0000313" key="2">
    <source>
        <dbReference type="Proteomes" id="UP001321473"/>
    </source>
</evidence>
<evidence type="ECO:0000313" key="1">
    <source>
        <dbReference type="EMBL" id="KAK8768282.1"/>
    </source>
</evidence>
<name>A0AAQ4E0P2_AMBAM</name>
<accession>A0AAQ4E0P2</accession>
<dbReference type="AlphaFoldDB" id="A0AAQ4E0P2"/>
<proteinExistence type="predicted"/>
<organism evidence="1 2">
    <name type="scientific">Amblyomma americanum</name>
    <name type="common">Lone star tick</name>
    <dbReference type="NCBI Taxonomy" id="6943"/>
    <lineage>
        <taxon>Eukaryota</taxon>
        <taxon>Metazoa</taxon>
        <taxon>Ecdysozoa</taxon>
        <taxon>Arthropoda</taxon>
        <taxon>Chelicerata</taxon>
        <taxon>Arachnida</taxon>
        <taxon>Acari</taxon>
        <taxon>Parasitiformes</taxon>
        <taxon>Ixodida</taxon>
        <taxon>Ixodoidea</taxon>
        <taxon>Ixodidae</taxon>
        <taxon>Amblyomminae</taxon>
        <taxon>Amblyomma</taxon>
    </lineage>
</organism>
<gene>
    <name evidence="1" type="ORF">V5799_015258</name>
</gene>
<reference evidence="1 2" key="1">
    <citation type="journal article" date="2023" name="Arcadia Sci">
        <title>De novo assembly of a long-read Amblyomma americanum tick genome.</title>
        <authorList>
            <person name="Chou S."/>
            <person name="Poskanzer K.E."/>
            <person name="Rollins M."/>
            <person name="Thuy-Boun P.S."/>
        </authorList>
    </citation>
    <scope>NUCLEOTIDE SEQUENCE [LARGE SCALE GENOMIC DNA]</scope>
    <source>
        <strain evidence="1">F_SG_1</strain>
        <tissue evidence="1">Salivary glands</tissue>
    </source>
</reference>
<keyword evidence="2" id="KW-1185">Reference proteome</keyword>